<protein>
    <submittedName>
        <fullName evidence="2">Uncharacterized protein</fullName>
    </submittedName>
</protein>
<evidence type="ECO:0000313" key="3">
    <source>
        <dbReference type="Proteomes" id="UP000753724"/>
    </source>
</evidence>
<evidence type="ECO:0000256" key="1">
    <source>
        <dbReference type="SAM" id="MobiDB-lite"/>
    </source>
</evidence>
<organism evidence="2 3">
    <name type="scientific">Novosphingobium ovatum</name>
    <dbReference type="NCBI Taxonomy" id="1908523"/>
    <lineage>
        <taxon>Bacteria</taxon>
        <taxon>Pseudomonadati</taxon>
        <taxon>Pseudomonadota</taxon>
        <taxon>Alphaproteobacteria</taxon>
        <taxon>Sphingomonadales</taxon>
        <taxon>Sphingomonadaceae</taxon>
        <taxon>Novosphingobium</taxon>
    </lineage>
</organism>
<reference evidence="3" key="1">
    <citation type="submission" date="2020-01" db="EMBL/GenBank/DDBJ databases">
        <title>Sphingomonas sp. strain CSW-10.</title>
        <authorList>
            <person name="Chen W.-M."/>
        </authorList>
    </citation>
    <scope>NUCLEOTIDE SEQUENCE [LARGE SCALE GENOMIC DNA]</scope>
    <source>
        <strain evidence="3">FSY-8</strain>
    </source>
</reference>
<name>A0ABW9XGF3_9SPHN</name>
<dbReference type="Proteomes" id="UP000753724">
    <property type="component" value="Unassembled WGS sequence"/>
</dbReference>
<feature type="region of interest" description="Disordered" evidence="1">
    <location>
        <begin position="27"/>
        <end position="65"/>
    </location>
</feature>
<feature type="compositionally biased region" description="Pro residues" evidence="1">
    <location>
        <begin position="33"/>
        <end position="44"/>
    </location>
</feature>
<gene>
    <name evidence="2" type="ORF">GTZ99_13825</name>
</gene>
<dbReference type="EMBL" id="JAAAPO010000005">
    <property type="protein sequence ID" value="NBC37629.1"/>
    <property type="molecule type" value="Genomic_DNA"/>
</dbReference>
<proteinExistence type="predicted"/>
<dbReference type="RefSeq" id="WP_161719827.1">
    <property type="nucleotide sequence ID" value="NZ_JAAAPO010000005.1"/>
</dbReference>
<comment type="caution">
    <text evidence="2">The sequence shown here is derived from an EMBL/GenBank/DDBJ whole genome shotgun (WGS) entry which is preliminary data.</text>
</comment>
<keyword evidence="3" id="KW-1185">Reference proteome</keyword>
<accession>A0ABW9XGF3</accession>
<evidence type="ECO:0000313" key="2">
    <source>
        <dbReference type="EMBL" id="NBC37629.1"/>
    </source>
</evidence>
<sequence length="65" mass="6918">MIDMFAIGLTHALMALVALRLLTRADLDRDPPPGEAPQIAPPAPETRRPAGMIVRNPLNGGPDHA</sequence>